<comment type="caution">
    <text evidence="2">The sequence shown here is derived from an EMBL/GenBank/DDBJ whole genome shotgun (WGS) entry which is preliminary data.</text>
</comment>
<dbReference type="Proteomes" id="UP000326865">
    <property type="component" value="Unassembled WGS sequence"/>
</dbReference>
<evidence type="ECO:0000313" key="4">
    <source>
        <dbReference type="Proteomes" id="UP000326302"/>
    </source>
</evidence>
<dbReference type="EMBL" id="QKKZ01000004">
    <property type="protein sequence ID" value="KAB7513451.1"/>
    <property type="molecule type" value="Genomic_DNA"/>
</dbReference>
<dbReference type="EMBL" id="QJOW01000001">
    <property type="protein sequence ID" value="KAB7518333.1"/>
    <property type="molecule type" value="Genomic_DNA"/>
</dbReference>
<accession>A0A5N5U6D7</accession>
<evidence type="ECO:0000313" key="5">
    <source>
        <dbReference type="Proteomes" id="UP000326865"/>
    </source>
</evidence>
<dbReference type="RefSeq" id="WP_152119225.1">
    <property type="nucleotide sequence ID" value="NZ_QJOW01000001.1"/>
</dbReference>
<dbReference type="InterPro" id="IPR058275">
    <property type="entry name" value="DUF7969"/>
</dbReference>
<dbReference type="OrthoDB" id="313263at2157"/>
<proteinExistence type="predicted"/>
<dbReference type="AlphaFoldDB" id="A0A5N5U6D7"/>
<evidence type="ECO:0000313" key="3">
    <source>
        <dbReference type="EMBL" id="KAB7518333.1"/>
    </source>
</evidence>
<sequence>MVTVSYYCPRCETLAELERDAALRDKCVTPEPLDGWEYLPAYELDGEIDPQERADGVELVCGASESTDEGCGEPYYLSFIRFDNGEELDPRVGTVDVNFDFLK</sequence>
<dbReference type="Proteomes" id="UP000326302">
    <property type="component" value="Unassembled WGS sequence"/>
</dbReference>
<evidence type="ECO:0000259" key="1">
    <source>
        <dbReference type="Pfam" id="PF25923"/>
    </source>
</evidence>
<accession>A0A5N5ULW0</accession>
<keyword evidence="5" id="KW-1185">Reference proteome</keyword>
<organism evidence="2 5">
    <name type="scientific">Halosegnis rubeus</name>
    <dbReference type="NCBI Taxonomy" id="2212850"/>
    <lineage>
        <taxon>Archaea</taxon>
        <taxon>Methanobacteriati</taxon>
        <taxon>Methanobacteriota</taxon>
        <taxon>Stenosarchaea group</taxon>
        <taxon>Halobacteria</taxon>
        <taxon>Halobacteriales</taxon>
        <taxon>Natronomonadaceae</taxon>
        <taxon>Halosegnis</taxon>
    </lineage>
</organism>
<protein>
    <recommendedName>
        <fullName evidence="1">DUF7969 domain-containing protein</fullName>
    </recommendedName>
</protein>
<gene>
    <name evidence="2" type="ORF">DM867_10765</name>
    <name evidence="3" type="ORF">DMP03_02970</name>
</gene>
<reference evidence="4 5" key="1">
    <citation type="submission" date="2019-10" db="EMBL/GenBank/DDBJ databases">
        <title>Unraveling microbial dark matter from salterns through culturing: the case of the genus Halosegnis.</title>
        <authorList>
            <person name="Duran-Viseras A."/>
            <person name="Andrei A.-S."/>
            <person name="Vera-Gargallo B."/>
            <person name="Ghai R."/>
            <person name="Sanchez-Porro C."/>
            <person name="Ventosa A."/>
        </authorList>
    </citation>
    <scope>NUCLEOTIDE SEQUENCE [LARGE SCALE GENOMIC DNA]</scope>
    <source>
        <strain evidence="3 4">F17-44</strain>
        <strain evidence="2 5">F18-79</strain>
    </source>
</reference>
<feature type="domain" description="DUF7969" evidence="1">
    <location>
        <begin position="3"/>
        <end position="67"/>
    </location>
</feature>
<evidence type="ECO:0000313" key="2">
    <source>
        <dbReference type="EMBL" id="KAB7513451.1"/>
    </source>
</evidence>
<dbReference type="Pfam" id="PF25923">
    <property type="entry name" value="DUF7969"/>
    <property type="match status" value="1"/>
</dbReference>
<name>A0A5N5U6D7_9EURY</name>